<accession>A0A7W6TAD5</accession>
<organism evidence="3 6">
    <name type="scientific">Aliirhizobium cellulosilyticum</name>
    <dbReference type="NCBI Taxonomy" id="393664"/>
    <lineage>
        <taxon>Bacteria</taxon>
        <taxon>Pseudomonadati</taxon>
        <taxon>Pseudomonadota</taxon>
        <taxon>Alphaproteobacteria</taxon>
        <taxon>Hyphomicrobiales</taxon>
        <taxon>Rhizobiaceae</taxon>
        <taxon>Aliirhizobium</taxon>
    </lineage>
</organism>
<keyword evidence="6" id="KW-1185">Reference proteome</keyword>
<evidence type="ECO:0000313" key="4">
    <source>
        <dbReference type="EMBL" id="MBB4444430.1"/>
    </source>
</evidence>
<dbReference type="InterPro" id="IPR036291">
    <property type="entry name" value="NAD(P)-bd_dom_sf"/>
</dbReference>
<dbReference type="Gene3D" id="3.40.50.720">
    <property type="entry name" value="NAD(P)-binding Rossmann-like Domain"/>
    <property type="match status" value="1"/>
</dbReference>
<dbReference type="GO" id="GO:0004029">
    <property type="term" value="F:aldehyde dehydrogenase (NAD+) activity"/>
    <property type="evidence" value="ECO:0007669"/>
    <property type="project" value="TreeGrafter"/>
</dbReference>
<dbReference type="PANTHER" id="PTHR48079:SF6">
    <property type="entry name" value="NAD(P)-BINDING DOMAIN-CONTAINING PROTEIN-RELATED"/>
    <property type="match status" value="1"/>
</dbReference>
<dbReference type="Proteomes" id="UP000520770">
    <property type="component" value="Unassembled WGS sequence"/>
</dbReference>
<reference evidence="5 6" key="1">
    <citation type="submission" date="2020-08" db="EMBL/GenBank/DDBJ databases">
        <title>Genomic Encyclopedia of Type Strains, Phase IV (KMG-V): Genome sequencing to study the core and pangenomes of soil and plant-associated prokaryotes.</title>
        <authorList>
            <person name="Whitman W."/>
        </authorList>
    </citation>
    <scope>NUCLEOTIDE SEQUENCE [LARGE SCALE GENOMIC DNA]</scope>
    <source>
        <strain evidence="3 6">SEMIA 444</strain>
        <strain evidence="2 5">SEMIA 448</strain>
        <strain evidence="4 7">SEMIA 452</strain>
    </source>
</reference>
<dbReference type="SUPFAM" id="SSF51735">
    <property type="entry name" value="NAD(P)-binding Rossmann-fold domains"/>
    <property type="match status" value="1"/>
</dbReference>
<dbReference type="AlphaFoldDB" id="A0A7W6TAD5"/>
<evidence type="ECO:0000313" key="7">
    <source>
        <dbReference type="Proteomes" id="UP000576087"/>
    </source>
</evidence>
<protein>
    <submittedName>
        <fullName evidence="3">Nucleoside-diphosphate-sugar epimerase</fullName>
    </submittedName>
</protein>
<evidence type="ECO:0000259" key="1">
    <source>
        <dbReference type="Pfam" id="PF01370"/>
    </source>
</evidence>
<sequence length="298" mass="31437">MRVFVTGATGFVGSVVVRELVSAGHQVLGLSRSEASHASLQAAGAEVHSGSLDDLTSLQAGAAAADAVIHTGFNHDFSRFKENCEADRPIIAALGDALAGSNRPFLVTSGTGLLQLGRPATEDDLPNVGSSVIPRVATEEAVAAIAERGVKVSLIRLPPSVHGTGDHGFVPMLIAKARDTGVSAYVGDGDNRWPAVHRLDAANVYRLALERGALEPRYHAVAEEGVPFRQIAELIGRRLGVPVVSKNHEEAAAHFGWFAHFASMNSPASSAKTKAWLNWKPTQPGLLEDLDQDAYFAG</sequence>
<dbReference type="InterPro" id="IPR051783">
    <property type="entry name" value="NAD(P)-dependent_oxidoreduct"/>
</dbReference>
<evidence type="ECO:0000313" key="3">
    <source>
        <dbReference type="EMBL" id="MBB4409743.1"/>
    </source>
</evidence>
<evidence type="ECO:0000313" key="6">
    <source>
        <dbReference type="Proteomes" id="UP000524535"/>
    </source>
</evidence>
<dbReference type="Proteomes" id="UP000524535">
    <property type="component" value="Unassembled WGS sequence"/>
</dbReference>
<dbReference type="CDD" id="cd05262">
    <property type="entry name" value="SDR_a7"/>
    <property type="match status" value="1"/>
</dbReference>
<dbReference type="InterPro" id="IPR001509">
    <property type="entry name" value="Epimerase_deHydtase"/>
</dbReference>
<evidence type="ECO:0000313" key="5">
    <source>
        <dbReference type="Proteomes" id="UP000520770"/>
    </source>
</evidence>
<dbReference type="RefSeq" id="WP_183821847.1">
    <property type="nucleotide sequence ID" value="NZ_JACIGW010000001.1"/>
</dbReference>
<dbReference type="Pfam" id="PF01370">
    <property type="entry name" value="Epimerase"/>
    <property type="match status" value="1"/>
</dbReference>
<dbReference type="EMBL" id="JACIGW010000001">
    <property type="protein sequence ID" value="MBB4347863.1"/>
    <property type="molecule type" value="Genomic_DNA"/>
</dbReference>
<dbReference type="EMBL" id="JACIHM010000001">
    <property type="protein sequence ID" value="MBB4444430.1"/>
    <property type="molecule type" value="Genomic_DNA"/>
</dbReference>
<dbReference type="GO" id="GO:0005737">
    <property type="term" value="C:cytoplasm"/>
    <property type="evidence" value="ECO:0007669"/>
    <property type="project" value="TreeGrafter"/>
</dbReference>
<comment type="caution">
    <text evidence="3">The sequence shown here is derived from an EMBL/GenBank/DDBJ whole genome shotgun (WGS) entry which is preliminary data.</text>
</comment>
<evidence type="ECO:0000313" key="2">
    <source>
        <dbReference type="EMBL" id="MBB4347863.1"/>
    </source>
</evidence>
<dbReference type="Proteomes" id="UP000576087">
    <property type="component" value="Unassembled WGS sequence"/>
</dbReference>
<proteinExistence type="predicted"/>
<feature type="domain" description="NAD-dependent epimerase/dehydratase" evidence="1">
    <location>
        <begin position="3"/>
        <end position="213"/>
    </location>
</feature>
<gene>
    <name evidence="3" type="ORF">GGE31_000214</name>
    <name evidence="2" type="ORF">GGE33_001571</name>
    <name evidence="4" type="ORF">GGE35_000212</name>
</gene>
<dbReference type="EMBL" id="JACIGY010000001">
    <property type="protein sequence ID" value="MBB4409743.1"/>
    <property type="molecule type" value="Genomic_DNA"/>
</dbReference>
<dbReference type="PANTHER" id="PTHR48079">
    <property type="entry name" value="PROTEIN YEEZ"/>
    <property type="match status" value="1"/>
</dbReference>
<name>A0A7W6TAD5_9HYPH</name>